<evidence type="ECO:0000259" key="1">
    <source>
        <dbReference type="Pfam" id="PF19036"/>
    </source>
</evidence>
<dbReference type="Pfam" id="PF19037">
    <property type="entry name" value="Fuz_longin_2"/>
    <property type="match status" value="1"/>
</dbReference>
<feature type="domain" description="FUZ/MON1/HPS1 second Longin" evidence="2">
    <location>
        <begin position="193"/>
        <end position="307"/>
    </location>
</feature>
<reference evidence="4 5" key="1">
    <citation type="submission" date="2023-09" db="EMBL/GenBank/DDBJ databases">
        <title>Nesidiocoris tenuis whole genome shotgun sequence.</title>
        <authorList>
            <person name="Shibata T."/>
            <person name="Shimoda M."/>
            <person name="Kobayashi T."/>
            <person name="Uehara T."/>
        </authorList>
    </citation>
    <scope>NUCLEOTIDE SEQUENCE [LARGE SCALE GENOMIC DNA]</scope>
    <source>
        <strain evidence="4 5">Japan</strain>
    </source>
</reference>
<evidence type="ECO:0000313" key="4">
    <source>
        <dbReference type="EMBL" id="BES99488.1"/>
    </source>
</evidence>
<feature type="domain" description="FUZ/MON1/HPS1 third Longin" evidence="3">
    <location>
        <begin position="479"/>
        <end position="624"/>
    </location>
</feature>
<dbReference type="PANTHER" id="PTHR12761:SF1">
    <property type="entry name" value="BLOC-3 COMPLEX MEMBER HPS1"/>
    <property type="match status" value="1"/>
</dbReference>
<proteinExistence type="predicted"/>
<dbReference type="InterPro" id="IPR026053">
    <property type="entry name" value="HPS1"/>
</dbReference>
<evidence type="ECO:0000259" key="3">
    <source>
        <dbReference type="Pfam" id="PF19038"/>
    </source>
</evidence>
<dbReference type="PANTHER" id="PTHR12761">
    <property type="entry name" value="HERMANSKY-PUDLAK SYNDROME PROTEIN 1"/>
    <property type="match status" value="1"/>
</dbReference>
<dbReference type="Pfam" id="PF19038">
    <property type="entry name" value="Fuz_longin_3"/>
    <property type="match status" value="1"/>
</dbReference>
<dbReference type="InterPro" id="IPR043972">
    <property type="entry name" value="FUZ/MON1/HPS1_longin_1"/>
</dbReference>
<feature type="domain" description="FUZ/MON1/HPS1 first Longin" evidence="1">
    <location>
        <begin position="2"/>
        <end position="143"/>
    </location>
</feature>
<dbReference type="InterPro" id="IPR043970">
    <property type="entry name" value="FUZ/MON1/HPS1_longin_3"/>
</dbReference>
<accession>A0ABN7B5F5</accession>
<evidence type="ECO:0000313" key="5">
    <source>
        <dbReference type="Proteomes" id="UP001307889"/>
    </source>
</evidence>
<dbReference type="Proteomes" id="UP001307889">
    <property type="component" value="Chromosome 10"/>
</dbReference>
<protein>
    <submittedName>
        <fullName evidence="4">Hermansky-Pudlak Syndrome 1</fullName>
    </submittedName>
</protein>
<organism evidence="4 5">
    <name type="scientific">Nesidiocoris tenuis</name>
    <dbReference type="NCBI Taxonomy" id="355587"/>
    <lineage>
        <taxon>Eukaryota</taxon>
        <taxon>Metazoa</taxon>
        <taxon>Ecdysozoa</taxon>
        <taxon>Arthropoda</taxon>
        <taxon>Hexapoda</taxon>
        <taxon>Insecta</taxon>
        <taxon>Pterygota</taxon>
        <taxon>Neoptera</taxon>
        <taxon>Paraneoptera</taxon>
        <taxon>Hemiptera</taxon>
        <taxon>Heteroptera</taxon>
        <taxon>Panheteroptera</taxon>
        <taxon>Cimicomorpha</taxon>
        <taxon>Miridae</taxon>
        <taxon>Dicyphina</taxon>
        <taxon>Nesidiocoris</taxon>
    </lineage>
</organism>
<keyword evidence="5" id="KW-1185">Reference proteome</keyword>
<dbReference type="InterPro" id="IPR043971">
    <property type="entry name" value="FUZ/MON1/HPS1_longin_2"/>
</dbReference>
<gene>
    <name evidence="4" type="ORF">NTJ_12305</name>
</gene>
<dbReference type="Pfam" id="PF19036">
    <property type="entry name" value="Fuz_longin_1"/>
    <property type="match status" value="1"/>
</dbReference>
<name>A0ABN7B5F5_9HEMI</name>
<sequence>MRCILVFDHLNDVIFSKCDREFVSHIRKLGSFQGMDTNGIQGEDGNMDLNFVIQLFSPIVTSQRIMSSQFGNSYTSIQCQDGLNVVFDEYLGYLFVHLGFSEINWLKRVLAVCVSIMQHLCGPDLSVLKTDLPRYTLIGRLLDTWTGLAGDDQGFLLEAIEQLTVNSELNMVAIKALREATDKMKSMLDRPKSHAVIFVENKFLSLYSSKSARDLSAKDLLFLSVMSVWCQKETSSLPKNNEQTGSTCSSFYSTDASPVRTKNGPLVDGSGSASNLVLLSADDSSANCPYIIHISALSDGVTLVLLCQTPYDALSIGLNCTFDALHRINLVSMSNTETDGVKRGVEILESAVKKVYEAMKKLKGPDTSPTIDATWKLLQSKWEILKKHWAEYKKNGNSSTSVVSCCQNLSTTFRELLRLTVLNKSPIAGEQVGAHIIRQMVSNSLAHFKSFLHAKAQRNFTLGSREFLDINKYLEGFPGLVHFIYVDRVNHRITAPSCDFSTEKPGSLTKEQVWSMVELSRNHLQEGHLAIMWRDSSFSYAYYLWFEDMSGSPLQPKISVQLVVKILPLPGVISSDFYQRLVKTCFPKMDHSKIRCFELYCIHSGGATSSSVLEQSHRLASTICEVSGMPSNPLDIL</sequence>
<evidence type="ECO:0000259" key="2">
    <source>
        <dbReference type="Pfam" id="PF19037"/>
    </source>
</evidence>
<dbReference type="EMBL" id="AP028918">
    <property type="protein sequence ID" value="BES99488.1"/>
    <property type="molecule type" value="Genomic_DNA"/>
</dbReference>